<evidence type="ECO:0000313" key="1">
    <source>
        <dbReference type="EMBL" id="JAP22559.1"/>
    </source>
</evidence>
<name>A0A0V0HQE8_SOLCH</name>
<dbReference type="InterPro" id="IPR021763">
    <property type="entry name" value="DUF3326"/>
</dbReference>
<protein>
    <submittedName>
        <fullName evidence="1">Putative ovule protein</fullName>
    </submittedName>
</protein>
<dbReference type="EMBL" id="GEDG01016438">
    <property type="protein sequence ID" value="JAP22559.1"/>
    <property type="molecule type" value="Transcribed_RNA"/>
</dbReference>
<accession>A0A0V0HQE8</accession>
<organism evidence="1">
    <name type="scientific">Solanum chacoense</name>
    <name type="common">Chaco potato</name>
    <dbReference type="NCBI Taxonomy" id="4108"/>
    <lineage>
        <taxon>Eukaryota</taxon>
        <taxon>Viridiplantae</taxon>
        <taxon>Streptophyta</taxon>
        <taxon>Embryophyta</taxon>
        <taxon>Tracheophyta</taxon>
        <taxon>Spermatophyta</taxon>
        <taxon>Magnoliopsida</taxon>
        <taxon>eudicotyledons</taxon>
        <taxon>Gunneridae</taxon>
        <taxon>Pentapetalae</taxon>
        <taxon>asterids</taxon>
        <taxon>lamiids</taxon>
        <taxon>Solanales</taxon>
        <taxon>Solanaceae</taxon>
        <taxon>Solanoideae</taxon>
        <taxon>Solaneae</taxon>
        <taxon>Solanum</taxon>
    </lineage>
</organism>
<dbReference type="Pfam" id="PF11805">
    <property type="entry name" value="DUF3326"/>
    <property type="match status" value="1"/>
</dbReference>
<dbReference type="PANTHER" id="PTHR36891">
    <property type="entry name" value="OS01G0127400 PROTEIN"/>
    <property type="match status" value="1"/>
</dbReference>
<sequence length="231" mass="24756">MIVPTGVGAAIGGYAGDALPVARALSSVVDCLISHPNQCCTGPCQMHSMLKAMHLIEFAEGLWALQPVHQNRVGLVFDTGIEEELLMRHLQVVDATRASLGLPIVGYTVTDTPLLVEKWVDPTSGQSTGRIQRPDSLLRAVENLRNECKVDALAVVARFPDDDIEDLDDYRQGVGIDLLAGVEAVISHLVVKNFQIPCAHAPAVLPPQLNMAVCPKSAAEETGYLCGIART</sequence>
<dbReference type="PANTHER" id="PTHR36891:SF1">
    <property type="entry name" value="OS01G0127400 PROTEIN"/>
    <property type="match status" value="1"/>
</dbReference>
<proteinExistence type="predicted"/>
<dbReference type="AlphaFoldDB" id="A0A0V0HQE8"/>
<reference evidence="1" key="1">
    <citation type="submission" date="2015-12" db="EMBL/GenBank/DDBJ databases">
        <title>Gene expression during late stages of embryo sac development: a critical building block for successful pollen-pistil interactions.</title>
        <authorList>
            <person name="Liu Y."/>
            <person name="Joly V."/>
            <person name="Sabar M."/>
            <person name="Matton D.P."/>
        </authorList>
    </citation>
    <scope>NUCLEOTIDE SEQUENCE</scope>
</reference>